<dbReference type="InterPro" id="IPR010982">
    <property type="entry name" value="Lambda_DNA-bd_dom_sf"/>
</dbReference>
<dbReference type="Proteomes" id="UP000324326">
    <property type="component" value="Unassembled WGS sequence"/>
</dbReference>
<keyword evidence="1" id="KW-0238">DNA-binding</keyword>
<accession>A0A5M8S1U5</accession>
<name>A0A5M8S1U5_9BACI</name>
<dbReference type="InterPro" id="IPR001387">
    <property type="entry name" value="Cro/C1-type_HTH"/>
</dbReference>
<reference evidence="3 4" key="1">
    <citation type="submission" date="2018-08" db="EMBL/GenBank/DDBJ databases">
        <title>Bacillus phenotypic plasticity.</title>
        <authorList>
            <person name="Hurtado E."/>
        </authorList>
    </citation>
    <scope>NUCLEOTIDE SEQUENCE [LARGE SCALE GENOMIC DNA]</scope>
    <source>
        <strain evidence="3 4">427</strain>
    </source>
</reference>
<comment type="caution">
    <text evidence="3">The sequence shown here is derived from an EMBL/GenBank/DDBJ whole genome shotgun (WGS) entry which is preliminary data.</text>
</comment>
<sequence>MNNRVRELRARYGYSQEALAKAVGVTRQTVAAIEKGNYIPSLLLALKICGEFRLKMEEVFWLEGGKNE</sequence>
<evidence type="ECO:0000313" key="4">
    <source>
        <dbReference type="Proteomes" id="UP000324326"/>
    </source>
</evidence>
<dbReference type="STRING" id="1925020.BTA30_12010"/>
<gene>
    <name evidence="3" type="ORF">DX927_05200</name>
</gene>
<dbReference type="AlphaFoldDB" id="A0A5M8S1U5"/>
<dbReference type="RefSeq" id="WP_148956272.1">
    <property type="nucleotide sequence ID" value="NZ_CM125431.1"/>
</dbReference>
<evidence type="ECO:0000259" key="2">
    <source>
        <dbReference type="PROSITE" id="PS50943"/>
    </source>
</evidence>
<dbReference type="GO" id="GO:0003677">
    <property type="term" value="F:DNA binding"/>
    <property type="evidence" value="ECO:0007669"/>
    <property type="project" value="UniProtKB-KW"/>
</dbReference>
<feature type="domain" description="HTH cro/C1-type" evidence="2">
    <location>
        <begin position="5"/>
        <end position="59"/>
    </location>
</feature>
<evidence type="ECO:0000256" key="1">
    <source>
        <dbReference type="ARBA" id="ARBA00023125"/>
    </source>
</evidence>
<dbReference type="PROSITE" id="PS50943">
    <property type="entry name" value="HTH_CROC1"/>
    <property type="match status" value="1"/>
</dbReference>
<evidence type="ECO:0000313" key="3">
    <source>
        <dbReference type="EMBL" id="KAA6453583.1"/>
    </source>
</evidence>
<protein>
    <submittedName>
        <fullName evidence="3">Transcriptional regulator</fullName>
    </submittedName>
</protein>
<dbReference type="CDD" id="cd00093">
    <property type="entry name" value="HTH_XRE"/>
    <property type="match status" value="1"/>
</dbReference>
<dbReference type="EMBL" id="QSND01000001">
    <property type="protein sequence ID" value="KAA6453583.1"/>
    <property type="molecule type" value="Genomic_DNA"/>
</dbReference>
<dbReference type="SUPFAM" id="SSF47413">
    <property type="entry name" value="lambda repressor-like DNA-binding domains"/>
    <property type="match status" value="1"/>
</dbReference>
<organism evidence="3 4">
    <name type="scientific">Bacillus swezeyi</name>
    <dbReference type="NCBI Taxonomy" id="1925020"/>
    <lineage>
        <taxon>Bacteria</taxon>
        <taxon>Bacillati</taxon>
        <taxon>Bacillota</taxon>
        <taxon>Bacilli</taxon>
        <taxon>Bacillales</taxon>
        <taxon>Bacillaceae</taxon>
        <taxon>Bacillus</taxon>
    </lineage>
</organism>
<dbReference type="SMART" id="SM00530">
    <property type="entry name" value="HTH_XRE"/>
    <property type="match status" value="1"/>
</dbReference>
<proteinExistence type="predicted"/>
<dbReference type="Pfam" id="PF01381">
    <property type="entry name" value="HTH_3"/>
    <property type="match status" value="1"/>
</dbReference>
<dbReference type="PANTHER" id="PTHR46558:SF6">
    <property type="entry name" value="TRANSCRIPTIONAL REGULATOR, PBSX FAMILY"/>
    <property type="match status" value="1"/>
</dbReference>
<dbReference type="PANTHER" id="PTHR46558">
    <property type="entry name" value="TRACRIPTIONAL REGULATORY PROTEIN-RELATED-RELATED"/>
    <property type="match status" value="1"/>
</dbReference>
<dbReference type="Gene3D" id="1.10.260.40">
    <property type="entry name" value="lambda repressor-like DNA-binding domains"/>
    <property type="match status" value="1"/>
</dbReference>